<evidence type="ECO:0000313" key="3">
    <source>
        <dbReference type="EMBL" id="QJA93214.1"/>
    </source>
</evidence>
<dbReference type="InterPro" id="IPR010982">
    <property type="entry name" value="Lambda_DNA-bd_dom_sf"/>
</dbReference>
<sequence>MINHVKLKQSRIEAGFKLQGLATEIGISRQALWMIEEGKVNPKIENLRKLCDILKLDANEILMVKEG</sequence>
<dbReference type="Gene3D" id="1.10.260.40">
    <property type="entry name" value="lambda repressor-like DNA-binding domains"/>
    <property type="match status" value="1"/>
</dbReference>
<dbReference type="EMBL" id="MT143131">
    <property type="protein sequence ID" value="QJA93214.1"/>
    <property type="molecule type" value="Genomic_DNA"/>
</dbReference>
<dbReference type="GO" id="GO:0003677">
    <property type="term" value="F:DNA binding"/>
    <property type="evidence" value="ECO:0007669"/>
    <property type="project" value="InterPro"/>
</dbReference>
<dbReference type="InterPro" id="IPR001387">
    <property type="entry name" value="Cro/C1-type_HTH"/>
</dbReference>
<feature type="domain" description="HTH cro/C1-type" evidence="1">
    <location>
        <begin position="7"/>
        <end position="61"/>
    </location>
</feature>
<name>A0A6M3LIP3_9ZZZZ</name>
<dbReference type="AlphaFoldDB" id="A0A6M3LIP3"/>
<protein>
    <submittedName>
        <fullName evidence="3">Putative DNA binding, helix-turn-helix domain containing protein</fullName>
    </submittedName>
</protein>
<dbReference type="CDD" id="cd00093">
    <property type="entry name" value="HTH_XRE"/>
    <property type="match status" value="1"/>
</dbReference>
<dbReference type="Pfam" id="PF01381">
    <property type="entry name" value="HTH_3"/>
    <property type="match status" value="1"/>
</dbReference>
<evidence type="ECO:0000313" key="2">
    <source>
        <dbReference type="EMBL" id="QJA72692.1"/>
    </source>
</evidence>
<proteinExistence type="predicted"/>
<organism evidence="3">
    <name type="scientific">viral metagenome</name>
    <dbReference type="NCBI Taxonomy" id="1070528"/>
    <lineage>
        <taxon>unclassified sequences</taxon>
        <taxon>metagenomes</taxon>
        <taxon>organismal metagenomes</taxon>
    </lineage>
</organism>
<dbReference type="SMART" id="SM00530">
    <property type="entry name" value="HTH_XRE"/>
    <property type="match status" value="1"/>
</dbReference>
<dbReference type="SUPFAM" id="SSF47413">
    <property type="entry name" value="lambda repressor-like DNA-binding domains"/>
    <property type="match status" value="1"/>
</dbReference>
<accession>A0A6M3LIP3</accession>
<gene>
    <name evidence="2" type="ORF">MM415A02643_0010</name>
    <name evidence="3" type="ORF">MM415B04315_0008</name>
</gene>
<dbReference type="PROSITE" id="PS50943">
    <property type="entry name" value="HTH_CROC1"/>
    <property type="match status" value="1"/>
</dbReference>
<reference evidence="3" key="1">
    <citation type="submission" date="2020-03" db="EMBL/GenBank/DDBJ databases">
        <title>The deep terrestrial virosphere.</title>
        <authorList>
            <person name="Holmfeldt K."/>
            <person name="Nilsson E."/>
            <person name="Simone D."/>
            <person name="Lopez-Fernandez M."/>
            <person name="Wu X."/>
            <person name="de Brujin I."/>
            <person name="Lundin D."/>
            <person name="Andersson A."/>
            <person name="Bertilsson S."/>
            <person name="Dopson M."/>
        </authorList>
    </citation>
    <scope>NUCLEOTIDE SEQUENCE</scope>
    <source>
        <strain evidence="2">MM415A02643</strain>
        <strain evidence="3">MM415B04315</strain>
    </source>
</reference>
<dbReference type="EMBL" id="MT141971">
    <property type="protein sequence ID" value="QJA72692.1"/>
    <property type="molecule type" value="Genomic_DNA"/>
</dbReference>
<evidence type="ECO:0000259" key="1">
    <source>
        <dbReference type="PROSITE" id="PS50943"/>
    </source>
</evidence>